<dbReference type="GO" id="GO:0005739">
    <property type="term" value="C:mitochondrion"/>
    <property type="evidence" value="ECO:0007669"/>
    <property type="project" value="TreeGrafter"/>
</dbReference>
<sequence>MVPASYGVAITYVCADTVDKTRKALGGAKYKQAQTTCALIEGLDALLWQLTASVGLPGFTIHQLVAVVVACIDASDLDPNPALSALPTALGLLTIPFIVKPLDELAEQIMDATLRKLWSPYLESCLVDYD</sequence>
<organism evidence="4 5">
    <name type="scientific">Chrysophaeum taylorii</name>
    <dbReference type="NCBI Taxonomy" id="2483200"/>
    <lineage>
        <taxon>Eukaryota</taxon>
        <taxon>Sar</taxon>
        <taxon>Stramenopiles</taxon>
        <taxon>Ochrophyta</taxon>
        <taxon>Pelagophyceae</taxon>
        <taxon>Pelagomonadales</taxon>
        <taxon>Pelagomonadaceae</taxon>
        <taxon>Chrysophaeum</taxon>
    </lineage>
</organism>
<dbReference type="AlphaFoldDB" id="A0AAD7XIY1"/>
<evidence type="ECO:0000256" key="3">
    <source>
        <dbReference type="ARBA" id="ARBA00029631"/>
    </source>
</evidence>
<dbReference type="GO" id="GO:0000266">
    <property type="term" value="P:mitochondrial fission"/>
    <property type="evidence" value="ECO:0007669"/>
    <property type="project" value="TreeGrafter"/>
</dbReference>
<dbReference type="InterPro" id="IPR019560">
    <property type="entry name" value="Mitochondrial_18_kDa_protein"/>
</dbReference>
<name>A0AAD7XIY1_9STRA</name>
<dbReference type="PANTHER" id="PTHR11001:SF2">
    <property type="entry name" value="MITOCHONDRIAL FISSION PROCESS PROTEIN 1"/>
    <property type="match status" value="1"/>
</dbReference>
<proteinExistence type="inferred from homology"/>
<comment type="caution">
    <text evidence="4">The sequence shown here is derived from an EMBL/GenBank/DDBJ whole genome shotgun (WGS) entry which is preliminary data.</text>
</comment>
<evidence type="ECO:0000256" key="1">
    <source>
        <dbReference type="ARBA" id="ARBA00009224"/>
    </source>
</evidence>
<keyword evidence="5" id="KW-1185">Reference proteome</keyword>
<reference evidence="4" key="1">
    <citation type="submission" date="2023-01" db="EMBL/GenBank/DDBJ databases">
        <title>Metagenome sequencing of chrysophaentin producing Chrysophaeum taylorii.</title>
        <authorList>
            <person name="Davison J."/>
            <person name="Bewley C."/>
        </authorList>
    </citation>
    <scope>NUCLEOTIDE SEQUENCE</scope>
    <source>
        <strain evidence="4">NIES-1699</strain>
    </source>
</reference>
<evidence type="ECO:0000313" key="4">
    <source>
        <dbReference type="EMBL" id="KAJ8601123.1"/>
    </source>
</evidence>
<dbReference type="EMBL" id="JAQMWT010000451">
    <property type="protein sequence ID" value="KAJ8601123.1"/>
    <property type="molecule type" value="Genomic_DNA"/>
</dbReference>
<dbReference type="Proteomes" id="UP001230188">
    <property type="component" value="Unassembled WGS sequence"/>
</dbReference>
<protein>
    <recommendedName>
        <fullName evidence="2">Mitochondrial fission process protein 1</fullName>
    </recommendedName>
    <alternativeName>
        <fullName evidence="3">Mitochondrial 18 kDa protein</fullName>
    </alternativeName>
</protein>
<dbReference type="Pfam" id="PF10558">
    <property type="entry name" value="MTP18"/>
    <property type="match status" value="1"/>
</dbReference>
<evidence type="ECO:0000313" key="5">
    <source>
        <dbReference type="Proteomes" id="UP001230188"/>
    </source>
</evidence>
<dbReference type="PANTHER" id="PTHR11001">
    <property type="entry name" value="MITOCHONDRIAL FISSION PROCESS PROTEIN 1"/>
    <property type="match status" value="1"/>
</dbReference>
<accession>A0AAD7XIY1</accession>
<comment type="similarity">
    <text evidence="1">Belongs to the MTFP1 family.</text>
</comment>
<evidence type="ECO:0000256" key="2">
    <source>
        <dbReference type="ARBA" id="ARBA00017835"/>
    </source>
</evidence>
<gene>
    <name evidence="4" type="ORF">CTAYLR_008817</name>
</gene>